<protein>
    <submittedName>
        <fullName evidence="4">Redoxin domain-containing protein</fullName>
    </submittedName>
</protein>
<evidence type="ECO:0000259" key="3">
    <source>
        <dbReference type="PROSITE" id="PS51352"/>
    </source>
</evidence>
<dbReference type="InterPro" id="IPR013766">
    <property type="entry name" value="Thioredoxin_domain"/>
</dbReference>
<accession>A0AA96WCP7</accession>
<dbReference type="GO" id="GO:0045454">
    <property type="term" value="P:cell redox homeostasis"/>
    <property type="evidence" value="ECO:0007669"/>
    <property type="project" value="TreeGrafter"/>
</dbReference>
<name>A0AA96WCP7_9CYAN</name>
<comment type="similarity">
    <text evidence="1">Belongs to the thioredoxin family.</text>
</comment>
<dbReference type="Gene3D" id="3.40.30.10">
    <property type="entry name" value="Glutaredoxin"/>
    <property type="match status" value="1"/>
</dbReference>
<dbReference type="PROSITE" id="PS51352">
    <property type="entry name" value="THIOREDOXIN_2"/>
    <property type="match status" value="1"/>
</dbReference>
<dbReference type="SUPFAM" id="SSF52833">
    <property type="entry name" value="Thioredoxin-like"/>
    <property type="match status" value="1"/>
</dbReference>
<keyword evidence="2" id="KW-0676">Redox-active center</keyword>
<dbReference type="RefSeq" id="WP_316434352.1">
    <property type="nucleotide sequence ID" value="NZ_CP053586.1"/>
</dbReference>
<dbReference type="GO" id="GO:0005829">
    <property type="term" value="C:cytosol"/>
    <property type="evidence" value="ECO:0007669"/>
    <property type="project" value="TreeGrafter"/>
</dbReference>
<gene>
    <name evidence="4" type="ORF">HJG54_08030</name>
</gene>
<sequence length="119" mass="13441">MALAVNELTFKHEVLASSTPVLVSFWAPWCGVCRLVNPMLAELQTEWGGQIKLVSINADENLRLASAHKLTTLPTVMLFDQGKVLCRLDQFKGREDFRRAATDLQTVLQRVMLRYSYSA</sequence>
<evidence type="ECO:0000256" key="1">
    <source>
        <dbReference type="ARBA" id="ARBA00008987"/>
    </source>
</evidence>
<feature type="domain" description="Thioredoxin" evidence="3">
    <location>
        <begin position="1"/>
        <end position="106"/>
    </location>
</feature>
<proteinExistence type="inferred from homology"/>
<dbReference type="PRINTS" id="PR00421">
    <property type="entry name" value="THIOREDOXIN"/>
</dbReference>
<dbReference type="CDD" id="cd02947">
    <property type="entry name" value="TRX_family"/>
    <property type="match status" value="1"/>
</dbReference>
<dbReference type="InterPro" id="IPR036249">
    <property type="entry name" value="Thioredoxin-like_sf"/>
</dbReference>
<evidence type="ECO:0000256" key="2">
    <source>
        <dbReference type="ARBA" id="ARBA00023284"/>
    </source>
</evidence>
<dbReference type="PANTHER" id="PTHR45663:SF11">
    <property type="entry name" value="GEO12009P1"/>
    <property type="match status" value="1"/>
</dbReference>
<reference evidence="4" key="1">
    <citation type="submission" date="2020-05" db="EMBL/GenBank/DDBJ databases">
        <authorList>
            <person name="Zhu T."/>
            <person name="Keshari N."/>
            <person name="Lu X."/>
        </authorList>
    </citation>
    <scope>NUCLEOTIDE SEQUENCE</scope>
    <source>
        <strain evidence="4">NK1-12</strain>
    </source>
</reference>
<dbReference type="Pfam" id="PF00085">
    <property type="entry name" value="Thioredoxin"/>
    <property type="match status" value="1"/>
</dbReference>
<dbReference type="PANTHER" id="PTHR45663">
    <property type="entry name" value="GEO12009P1"/>
    <property type="match status" value="1"/>
</dbReference>
<dbReference type="EMBL" id="CP053586">
    <property type="protein sequence ID" value="WNZ22808.1"/>
    <property type="molecule type" value="Genomic_DNA"/>
</dbReference>
<dbReference type="AlphaFoldDB" id="A0AA96WCP7"/>
<organism evidence="4">
    <name type="scientific">Leptolyngbya sp. NK1-12</name>
    <dbReference type="NCBI Taxonomy" id="2547451"/>
    <lineage>
        <taxon>Bacteria</taxon>
        <taxon>Bacillati</taxon>
        <taxon>Cyanobacteriota</taxon>
        <taxon>Cyanophyceae</taxon>
        <taxon>Leptolyngbyales</taxon>
        <taxon>Leptolyngbyaceae</taxon>
        <taxon>Leptolyngbya group</taxon>
        <taxon>Leptolyngbya</taxon>
    </lineage>
</organism>
<dbReference type="GO" id="GO:0015035">
    <property type="term" value="F:protein-disulfide reductase activity"/>
    <property type="evidence" value="ECO:0007669"/>
    <property type="project" value="TreeGrafter"/>
</dbReference>
<evidence type="ECO:0000313" key="4">
    <source>
        <dbReference type="EMBL" id="WNZ22808.1"/>
    </source>
</evidence>